<accession>C1ABT2</accession>
<evidence type="ECO:0000256" key="1">
    <source>
        <dbReference type="SAM" id="MobiDB-lite"/>
    </source>
</evidence>
<dbReference type="Proteomes" id="UP000002209">
    <property type="component" value="Chromosome"/>
</dbReference>
<evidence type="ECO:0000259" key="2">
    <source>
        <dbReference type="Pfam" id="PF07995"/>
    </source>
</evidence>
<dbReference type="Gene3D" id="2.120.10.30">
    <property type="entry name" value="TolB, C-terminal domain"/>
    <property type="match status" value="1"/>
</dbReference>
<dbReference type="InterPro" id="IPR011041">
    <property type="entry name" value="Quinoprot_gluc/sorb_DH_b-prop"/>
</dbReference>
<name>C1ABT2_GEMAT</name>
<gene>
    <name evidence="3" type="ordered locus">GAU_2917</name>
</gene>
<evidence type="ECO:0000313" key="3">
    <source>
        <dbReference type="EMBL" id="BAH39959.1"/>
    </source>
</evidence>
<dbReference type="EMBL" id="AP009153">
    <property type="protein sequence ID" value="BAH39959.1"/>
    <property type="molecule type" value="Genomic_DNA"/>
</dbReference>
<dbReference type="InterPro" id="IPR012938">
    <property type="entry name" value="Glc/Sorbosone_DH"/>
</dbReference>
<dbReference type="AlphaFoldDB" id="C1ABT2"/>
<sequence length="438" mass="46517">MGGRVDGLGCVGGAHEFLFIRLTRGDFFMRLGDSRVVRASASAAAVLLMAAACNEAPNGTQVVADSTRTDTTTNPGTPSQVLADRSPTPGSIRGVVRAETWASGLVNPWGIEILPDGRALVTERPGRLRIVAVNGQLSAPVTGVPAVYAEGQGGLLDVALDPGFASNGLIYLSFAESGTGGAGTSVARGRLVGNALQDVQVIYRQTPKLNGGGHYGSRLVFARDGKLFVTQGDRMNWRDYAQDLARGQGKVMRINPDGTVPSDNPFTGQSSARPEIWSYGHRNVQAAALHPTTGQLWTVEHGARGGDELNHPERGKNYGWPVITYGVDYSGARIGEGTAKEGMEQPVYYWDPVIAPSGMTFYNADAIPGWKGSVIIGSLTPGALVRLELTNGRVTKEERYLGELGERIRDVTVGPDGFIYVVTDSGSGRVLRIRPVIG</sequence>
<proteinExistence type="predicted"/>
<dbReference type="eggNOG" id="COG2133">
    <property type="taxonomic scope" value="Bacteria"/>
</dbReference>
<reference evidence="4" key="1">
    <citation type="submission" date="2006-03" db="EMBL/GenBank/DDBJ databases">
        <title>Complete genome sequence of Gemmatimonas aurantiaca T-27 that represents a novel phylum Gemmatimonadetes.</title>
        <authorList>
            <person name="Takasaki K."/>
            <person name="Ichikawa N."/>
            <person name="Miura H."/>
            <person name="Matsushita S."/>
            <person name="Watanabe Y."/>
            <person name="Oguchi A."/>
            <person name="Ankai A."/>
            <person name="Yashiro I."/>
            <person name="Takahashi M."/>
            <person name="Terui Y."/>
            <person name="Fukui S."/>
            <person name="Yokoyama H."/>
            <person name="Tanikawa S."/>
            <person name="Hanada S."/>
            <person name="Kamagata Y."/>
            <person name="Fujita N."/>
        </authorList>
    </citation>
    <scope>NUCLEOTIDE SEQUENCE [LARGE SCALE GENOMIC DNA]</scope>
    <source>
        <strain evidence="4">T-27 / DSM 14586 / JCM 11422 / NBRC 100505</strain>
    </source>
</reference>
<dbReference type="STRING" id="379066.GAU_2917"/>
<protein>
    <recommendedName>
        <fullName evidence="2">Glucose/Sorbosone dehydrogenase domain-containing protein</fullName>
    </recommendedName>
</protein>
<dbReference type="PANTHER" id="PTHR19328">
    <property type="entry name" value="HEDGEHOG-INTERACTING PROTEIN"/>
    <property type="match status" value="1"/>
</dbReference>
<dbReference type="KEGG" id="gau:GAU_2917"/>
<evidence type="ECO:0000313" key="4">
    <source>
        <dbReference type="Proteomes" id="UP000002209"/>
    </source>
</evidence>
<dbReference type="Pfam" id="PF07995">
    <property type="entry name" value="GSDH"/>
    <property type="match status" value="1"/>
</dbReference>
<feature type="domain" description="Glucose/Sorbosone dehydrogenase" evidence="2">
    <location>
        <begin position="106"/>
        <end position="432"/>
    </location>
</feature>
<dbReference type="SUPFAM" id="SSF50952">
    <property type="entry name" value="Soluble quinoprotein glucose dehydrogenase"/>
    <property type="match status" value="1"/>
</dbReference>
<organism evidence="3 4">
    <name type="scientific">Gemmatimonas aurantiaca (strain DSM 14586 / JCM 11422 / NBRC 100505 / T-27)</name>
    <dbReference type="NCBI Taxonomy" id="379066"/>
    <lineage>
        <taxon>Bacteria</taxon>
        <taxon>Pseudomonadati</taxon>
        <taxon>Gemmatimonadota</taxon>
        <taxon>Gemmatimonadia</taxon>
        <taxon>Gemmatimonadales</taxon>
        <taxon>Gemmatimonadaceae</taxon>
        <taxon>Gemmatimonas</taxon>
    </lineage>
</organism>
<feature type="region of interest" description="Disordered" evidence="1">
    <location>
        <begin position="65"/>
        <end position="89"/>
    </location>
</feature>
<dbReference type="PANTHER" id="PTHR19328:SF75">
    <property type="entry name" value="ALDOSE SUGAR DEHYDROGENASE YLII"/>
    <property type="match status" value="1"/>
</dbReference>
<dbReference type="InterPro" id="IPR011042">
    <property type="entry name" value="6-blade_b-propeller_TolB-like"/>
</dbReference>
<keyword evidence="4" id="KW-1185">Reference proteome</keyword>
<dbReference type="HOGENOM" id="CLU_012253_1_0_0"/>